<accession>A0AAN6TX13</accession>
<gene>
    <name evidence="2" type="ORF">N657DRAFT_692172</name>
</gene>
<evidence type="ECO:0000313" key="2">
    <source>
        <dbReference type="EMBL" id="KAK4121661.1"/>
    </source>
</evidence>
<evidence type="ECO:0000313" key="3">
    <source>
        <dbReference type="Proteomes" id="UP001302602"/>
    </source>
</evidence>
<organism evidence="2 3">
    <name type="scientific">Parathielavia appendiculata</name>
    <dbReference type="NCBI Taxonomy" id="2587402"/>
    <lineage>
        <taxon>Eukaryota</taxon>
        <taxon>Fungi</taxon>
        <taxon>Dikarya</taxon>
        <taxon>Ascomycota</taxon>
        <taxon>Pezizomycotina</taxon>
        <taxon>Sordariomycetes</taxon>
        <taxon>Sordariomycetidae</taxon>
        <taxon>Sordariales</taxon>
        <taxon>Chaetomiaceae</taxon>
        <taxon>Parathielavia</taxon>
    </lineage>
</organism>
<feature type="region of interest" description="Disordered" evidence="1">
    <location>
        <begin position="182"/>
        <end position="201"/>
    </location>
</feature>
<keyword evidence="3" id="KW-1185">Reference proteome</keyword>
<reference evidence="2" key="2">
    <citation type="submission" date="2023-05" db="EMBL/GenBank/DDBJ databases">
        <authorList>
            <consortium name="Lawrence Berkeley National Laboratory"/>
            <person name="Steindorff A."/>
            <person name="Hensen N."/>
            <person name="Bonometti L."/>
            <person name="Westerberg I."/>
            <person name="Brannstrom I.O."/>
            <person name="Guillou S."/>
            <person name="Cros-Aarteil S."/>
            <person name="Calhoun S."/>
            <person name="Haridas S."/>
            <person name="Kuo A."/>
            <person name="Mondo S."/>
            <person name="Pangilinan J."/>
            <person name="Riley R."/>
            <person name="Labutti K."/>
            <person name="Andreopoulos B."/>
            <person name="Lipzen A."/>
            <person name="Chen C."/>
            <person name="Yanf M."/>
            <person name="Daum C."/>
            <person name="Ng V."/>
            <person name="Clum A."/>
            <person name="Ohm R."/>
            <person name="Martin F."/>
            <person name="Silar P."/>
            <person name="Natvig D."/>
            <person name="Lalanne C."/>
            <person name="Gautier V."/>
            <person name="Ament-Velasquez S.L."/>
            <person name="Kruys A."/>
            <person name="Hutchinson M.I."/>
            <person name="Powell A.J."/>
            <person name="Barry K."/>
            <person name="Miller A.N."/>
            <person name="Grigoriev I.V."/>
            <person name="Debuchy R."/>
            <person name="Gladieux P."/>
            <person name="Thoren M.H."/>
            <person name="Johannesson H."/>
        </authorList>
    </citation>
    <scope>NUCLEOTIDE SEQUENCE</scope>
    <source>
        <strain evidence="2">CBS 731.68</strain>
    </source>
</reference>
<dbReference type="RefSeq" id="XP_062645432.1">
    <property type="nucleotide sequence ID" value="XM_062797149.1"/>
</dbReference>
<evidence type="ECO:0000256" key="1">
    <source>
        <dbReference type="SAM" id="MobiDB-lite"/>
    </source>
</evidence>
<name>A0AAN6TX13_9PEZI</name>
<dbReference type="AlphaFoldDB" id="A0AAN6TX13"/>
<protein>
    <submittedName>
        <fullName evidence="2">Uncharacterized protein</fullName>
    </submittedName>
</protein>
<comment type="caution">
    <text evidence="2">The sequence shown here is derived from an EMBL/GenBank/DDBJ whole genome shotgun (WGS) entry which is preliminary data.</text>
</comment>
<proteinExistence type="predicted"/>
<reference evidence="2" key="1">
    <citation type="journal article" date="2023" name="Mol. Phylogenet. Evol.">
        <title>Genome-scale phylogeny and comparative genomics of the fungal order Sordariales.</title>
        <authorList>
            <person name="Hensen N."/>
            <person name="Bonometti L."/>
            <person name="Westerberg I."/>
            <person name="Brannstrom I.O."/>
            <person name="Guillou S."/>
            <person name="Cros-Aarteil S."/>
            <person name="Calhoun S."/>
            <person name="Haridas S."/>
            <person name="Kuo A."/>
            <person name="Mondo S."/>
            <person name="Pangilinan J."/>
            <person name="Riley R."/>
            <person name="LaButti K."/>
            <person name="Andreopoulos B."/>
            <person name="Lipzen A."/>
            <person name="Chen C."/>
            <person name="Yan M."/>
            <person name="Daum C."/>
            <person name="Ng V."/>
            <person name="Clum A."/>
            <person name="Steindorff A."/>
            <person name="Ohm R.A."/>
            <person name="Martin F."/>
            <person name="Silar P."/>
            <person name="Natvig D.O."/>
            <person name="Lalanne C."/>
            <person name="Gautier V."/>
            <person name="Ament-Velasquez S.L."/>
            <person name="Kruys A."/>
            <person name="Hutchinson M.I."/>
            <person name="Powell A.J."/>
            <person name="Barry K."/>
            <person name="Miller A.N."/>
            <person name="Grigoriev I.V."/>
            <person name="Debuchy R."/>
            <person name="Gladieux P."/>
            <person name="Hiltunen Thoren M."/>
            <person name="Johannesson H."/>
        </authorList>
    </citation>
    <scope>NUCLEOTIDE SEQUENCE</scope>
    <source>
        <strain evidence="2">CBS 731.68</strain>
    </source>
</reference>
<sequence>MCLYPIVKFACCDAQYKPTEELPIVKFCPRGHPDTIRRPFPGCDVREPHECNDFFRLPIKCPRHKLEWLNAMDLNAECQETDARLGEAGVGEELRFRYRDKMARAFEMVIKCTERMEAERLQAWKVKVFCTGAALELLGTAIVGSDARPLDYSVLEGLRKRLIRHINEEAGQLMEAAAQERRCTSAGEDVEEESIQESEDTTRTLTSSLYPSYSGGTSGCAMDISSSWDPIYDGIPVSTDTPPILETQSSTGALLSYQQTPRFLTSAPTQHNAFQPELPMMCPLVLTSPFASCRPSHAYLGEVSPTAMPLKTQVIPLFTPSTLNTSGASTSDRQTSGVSYLREQINSRVGGDELEEET</sequence>
<dbReference type="Proteomes" id="UP001302602">
    <property type="component" value="Unassembled WGS sequence"/>
</dbReference>
<dbReference type="EMBL" id="MU853233">
    <property type="protein sequence ID" value="KAK4121661.1"/>
    <property type="molecule type" value="Genomic_DNA"/>
</dbReference>
<feature type="compositionally biased region" description="Acidic residues" evidence="1">
    <location>
        <begin position="188"/>
        <end position="199"/>
    </location>
</feature>
<dbReference type="GeneID" id="87833916"/>